<sequence length="376" mass="40318">MVGGDDLRAGRTEGGDGRRTDARRGTGYQNASVLQGCFRHGETLAGAVAGLYAGAAVSVSMILWDQHTCLPLQAEAEVGLLTRYRRRGGAFVSVNAGYSPHSFGDTTALLRHFRSAVAAHPDLELAGTVDDVTSIAGEDRIAVVFDLEDSRPLDDDLDNLAVLAGLGVRTLLPTYNHANRAGSGCLDAVDGGLTDWGRSIVTEMNRVGIVPDGSHCSPRTGLDMCEISTGPVIYSHSCMRAVWDHPRNISDEQAQACAATGGVIGITGVGIFLGPNTPTLEAMTRHLEYAVDLVGIDHVGISSDFSFDYDDFVEELARNPHLFDDNYTRWGTIQWMPPETLLTLSEHLDARGWRSANIAAVLGGNFLRVAQHAWAS</sequence>
<gene>
    <name evidence="2" type="ORF">MPRG_58420</name>
</gene>
<dbReference type="InterPro" id="IPR032466">
    <property type="entry name" value="Metal_Hydrolase"/>
</dbReference>
<dbReference type="Proteomes" id="UP000465240">
    <property type="component" value="Unassembled WGS sequence"/>
</dbReference>
<dbReference type="PROSITE" id="PS51365">
    <property type="entry name" value="RENAL_DIPEPTIDASE_2"/>
    <property type="match status" value="1"/>
</dbReference>
<dbReference type="PANTHER" id="PTHR10443">
    <property type="entry name" value="MICROSOMAL DIPEPTIDASE"/>
    <property type="match status" value="1"/>
</dbReference>
<evidence type="ECO:0000256" key="1">
    <source>
        <dbReference type="SAM" id="MobiDB-lite"/>
    </source>
</evidence>
<dbReference type="EMBL" id="BLKX01000001">
    <property type="protein sequence ID" value="GFG82566.1"/>
    <property type="molecule type" value="Genomic_DNA"/>
</dbReference>
<organism evidence="2 3">
    <name type="scientific">Mycobacterium paragordonae</name>
    <dbReference type="NCBI Taxonomy" id="1389713"/>
    <lineage>
        <taxon>Bacteria</taxon>
        <taxon>Bacillati</taxon>
        <taxon>Actinomycetota</taxon>
        <taxon>Actinomycetes</taxon>
        <taxon>Mycobacteriales</taxon>
        <taxon>Mycobacteriaceae</taxon>
        <taxon>Mycobacterium</taxon>
    </lineage>
</organism>
<comment type="caution">
    <text evidence="2">The sequence shown here is derived from an EMBL/GenBank/DDBJ whole genome shotgun (WGS) entry which is preliminary data.</text>
</comment>
<accession>A0ABQ1CDH6</accession>
<protein>
    <recommendedName>
        <fullName evidence="4">Membrane dipeptidase</fullName>
    </recommendedName>
</protein>
<feature type="region of interest" description="Disordered" evidence="1">
    <location>
        <begin position="1"/>
        <end position="24"/>
    </location>
</feature>
<dbReference type="Pfam" id="PF01244">
    <property type="entry name" value="Peptidase_M19"/>
    <property type="match status" value="1"/>
</dbReference>
<keyword evidence="3" id="KW-1185">Reference proteome</keyword>
<dbReference type="PANTHER" id="PTHR10443:SF12">
    <property type="entry name" value="DIPEPTIDASE"/>
    <property type="match status" value="1"/>
</dbReference>
<evidence type="ECO:0008006" key="4">
    <source>
        <dbReference type="Google" id="ProtNLM"/>
    </source>
</evidence>
<reference evidence="2 3" key="1">
    <citation type="journal article" date="2019" name="Emerg. Microbes Infect.">
        <title>Comprehensive subspecies identification of 175 nontuberculous mycobacteria species based on 7547 genomic profiles.</title>
        <authorList>
            <person name="Matsumoto Y."/>
            <person name="Kinjo T."/>
            <person name="Motooka D."/>
            <person name="Nabeya D."/>
            <person name="Jung N."/>
            <person name="Uechi K."/>
            <person name="Horii T."/>
            <person name="Iida T."/>
            <person name="Fujita J."/>
            <person name="Nakamura S."/>
        </authorList>
    </citation>
    <scope>NUCLEOTIDE SEQUENCE [LARGE SCALE GENOMIC DNA]</scope>
    <source>
        <strain evidence="2 3">JCM 18565</strain>
    </source>
</reference>
<dbReference type="InterPro" id="IPR008257">
    <property type="entry name" value="Pept_M19"/>
</dbReference>
<dbReference type="SUPFAM" id="SSF51556">
    <property type="entry name" value="Metallo-dependent hydrolases"/>
    <property type="match status" value="1"/>
</dbReference>
<proteinExistence type="predicted"/>
<evidence type="ECO:0000313" key="3">
    <source>
        <dbReference type="Proteomes" id="UP000465240"/>
    </source>
</evidence>
<name>A0ABQ1CDH6_9MYCO</name>
<dbReference type="Gene3D" id="3.20.20.140">
    <property type="entry name" value="Metal-dependent hydrolases"/>
    <property type="match status" value="1"/>
</dbReference>
<evidence type="ECO:0000313" key="2">
    <source>
        <dbReference type="EMBL" id="GFG82566.1"/>
    </source>
</evidence>